<comment type="subcellular location">
    <subcellularLocation>
        <location evidence="1 7">Cell membrane</location>
        <topology evidence="1 7">Multi-pass membrane protein</topology>
    </subcellularLocation>
</comment>
<evidence type="ECO:0000256" key="7">
    <source>
        <dbReference type="RuleBase" id="RU362048"/>
    </source>
</evidence>
<proteinExistence type="inferred from homology"/>
<protein>
    <recommendedName>
        <fullName evidence="7">UPF0056 membrane protein</fullName>
    </recommendedName>
</protein>
<comment type="similarity">
    <text evidence="2 7">Belongs to the UPF0056 (MarC) family.</text>
</comment>
<evidence type="ECO:0000256" key="3">
    <source>
        <dbReference type="ARBA" id="ARBA00022475"/>
    </source>
</evidence>
<evidence type="ECO:0000256" key="2">
    <source>
        <dbReference type="ARBA" id="ARBA00009784"/>
    </source>
</evidence>
<keyword evidence="4" id="KW-0812">Transmembrane</keyword>
<keyword evidence="5" id="KW-1133">Transmembrane helix</keyword>
<gene>
    <name evidence="8" type="ORF">EYH55_04595</name>
</gene>
<evidence type="ECO:0000256" key="6">
    <source>
        <dbReference type="ARBA" id="ARBA00023136"/>
    </source>
</evidence>
<dbReference type="GO" id="GO:0005886">
    <property type="term" value="C:plasma membrane"/>
    <property type="evidence" value="ECO:0007669"/>
    <property type="project" value="UniProtKB-SubCell"/>
</dbReference>
<evidence type="ECO:0000256" key="4">
    <source>
        <dbReference type="ARBA" id="ARBA00022692"/>
    </source>
</evidence>
<dbReference type="Pfam" id="PF01914">
    <property type="entry name" value="MarC"/>
    <property type="match status" value="1"/>
</dbReference>
<keyword evidence="6" id="KW-0472">Membrane</keyword>
<organism evidence="8 9">
    <name type="scientific">Methanothermococcus okinawensis</name>
    <dbReference type="NCBI Taxonomy" id="155863"/>
    <lineage>
        <taxon>Archaea</taxon>
        <taxon>Methanobacteriati</taxon>
        <taxon>Methanobacteriota</taxon>
        <taxon>Methanomada group</taxon>
        <taxon>Methanococci</taxon>
        <taxon>Methanococcales</taxon>
        <taxon>Methanococcaceae</taxon>
        <taxon>Methanothermococcus</taxon>
    </lineage>
</organism>
<dbReference type="Proteomes" id="UP000623215">
    <property type="component" value="Unassembled WGS sequence"/>
</dbReference>
<keyword evidence="3" id="KW-1003">Cell membrane</keyword>
<dbReference type="EMBL" id="DQVW01000084">
    <property type="protein sequence ID" value="HIQ32740.1"/>
    <property type="molecule type" value="Genomic_DNA"/>
</dbReference>
<evidence type="ECO:0000256" key="1">
    <source>
        <dbReference type="ARBA" id="ARBA00004651"/>
    </source>
</evidence>
<reference evidence="8" key="1">
    <citation type="journal article" date="2020" name="ISME J.">
        <title>Gammaproteobacteria mediating utilization of methyl-, sulfur- and petroleum organic compounds in deep ocean hydrothermal plumes.</title>
        <authorList>
            <person name="Zhou Z."/>
            <person name="Liu Y."/>
            <person name="Pan J."/>
            <person name="Cron B.R."/>
            <person name="Toner B.M."/>
            <person name="Anantharaman K."/>
            <person name="Breier J.A."/>
            <person name="Dick G.J."/>
            <person name="Li M."/>
        </authorList>
    </citation>
    <scope>NUCLEOTIDE SEQUENCE</scope>
    <source>
        <strain evidence="8">SZUA-1534</strain>
    </source>
</reference>
<sequence>MGYAPCKDVQDKTEGKGRDVTVRDIAVVPLGMPLLAGPGSVTTTLYLWNTVMEYWRS</sequence>
<evidence type="ECO:0000313" key="9">
    <source>
        <dbReference type="Proteomes" id="UP000623215"/>
    </source>
</evidence>
<dbReference type="AlphaFoldDB" id="A0A832ZZP6"/>
<evidence type="ECO:0000313" key="8">
    <source>
        <dbReference type="EMBL" id="HIQ32740.1"/>
    </source>
</evidence>
<evidence type="ECO:0000256" key="5">
    <source>
        <dbReference type="ARBA" id="ARBA00022989"/>
    </source>
</evidence>
<name>A0A832ZZP6_9EURY</name>
<comment type="caution">
    <text evidence="8">The sequence shown here is derived from an EMBL/GenBank/DDBJ whole genome shotgun (WGS) entry which is preliminary data.</text>
</comment>
<dbReference type="InterPro" id="IPR002771">
    <property type="entry name" value="Multi_antbiot-R_MarC"/>
</dbReference>
<accession>A0A832ZZP6</accession>